<comment type="caution">
    <text evidence="1">The sequence shown here is derived from an EMBL/GenBank/DDBJ whole genome shotgun (WGS) entry which is preliminary data.</text>
</comment>
<sequence>MIVIDTLANERAARLAAGRAKLAASGKTPRQRGKEKVRLALDWIYRWGYSSPTVIDILSGTARCGFPMKLVKHGLCTRTRTKSGGVLEGVPNFYLTLTDLGINEAERFRDTLLNYVRDPYRVNQDQMRHDLIAQTATANLLMEGRITDFLADKELSDKKESERKVPDTVWIHGSVRTAVEVELSAKWSRRLDEFVTRSVKSLLPGPNGEPARFDMISIVSDSDAILNRYQAAFSKDAILNYWERDEHDHWRINKEAAEPMPKMIEGKISWLKL</sequence>
<gene>
    <name evidence="1" type="ORF">GALL_261040</name>
</gene>
<reference evidence="1" key="1">
    <citation type="submission" date="2016-10" db="EMBL/GenBank/DDBJ databases">
        <title>Sequence of Gallionella enrichment culture.</title>
        <authorList>
            <person name="Poehlein A."/>
            <person name="Muehling M."/>
            <person name="Daniel R."/>
        </authorList>
    </citation>
    <scope>NUCLEOTIDE SEQUENCE</scope>
</reference>
<dbReference type="AlphaFoldDB" id="A0A1J5R7J2"/>
<proteinExistence type="predicted"/>
<name>A0A1J5R7J2_9ZZZZ</name>
<accession>A0A1J5R7J2</accession>
<protein>
    <submittedName>
        <fullName evidence="1">Uncharacterized protein</fullName>
    </submittedName>
</protein>
<organism evidence="1">
    <name type="scientific">mine drainage metagenome</name>
    <dbReference type="NCBI Taxonomy" id="410659"/>
    <lineage>
        <taxon>unclassified sequences</taxon>
        <taxon>metagenomes</taxon>
        <taxon>ecological metagenomes</taxon>
    </lineage>
</organism>
<dbReference type="EMBL" id="MLJW01000244">
    <property type="protein sequence ID" value="OIQ91968.1"/>
    <property type="molecule type" value="Genomic_DNA"/>
</dbReference>
<evidence type="ECO:0000313" key="1">
    <source>
        <dbReference type="EMBL" id="OIQ91968.1"/>
    </source>
</evidence>